<proteinExistence type="predicted"/>
<dbReference type="KEGG" id="sllo:ISP08_01280"/>
<evidence type="ECO:0000313" key="2">
    <source>
        <dbReference type="EMBL" id="QPM76313.1"/>
    </source>
</evidence>
<sequence length="59" mass="7017">MIMNKRYVKVFVLYALCNVIPQLLTRSFKVKKSLHQILLGYTLFALGLKYMTYLKMDKK</sequence>
<dbReference type="RefSeq" id="WP_048793941.1">
    <property type="nucleotide sequence ID" value="NZ_CP064056.1"/>
</dbReference>
<gene>
    <name evidence="2" type="ORF">ISP08_01280</name>
</gene>
<reference evidence="2 3" key="1">
    <citation type="submission" date="2020-10" db="EMBL/GenBank/DDBJ databases">
        <title>Closed genome sequences of Staphylococcus lloydii sp. nov. and Staphylococcus durrellii sp. nov. Isolated from Captive Fruit Bats (Pteropus livingstonii).</title>
        <authorList>
            <person name="Fountain K."/>
        </authorList>
    </citation>
    <scope>NUCLEOTIDE SEQUENCE [LARGE SCALE GENOMIC DNA]</scope>
    <source>
        <strain evidence="2 3">23_2_7_LY</strain>
    </source>
</reference>
<keyword evidence="3" id="KW-1185">Reference proteome</keyword>
<evidence type="ECO:0000313" key="3">
    <source>
        <dbReference type="Proteomes" id="UP000594455"/>
    </source>
</evidence>
<accession>A0A7T1FAP6</accession>
<dbReference type="EMBL" id="CP064056">
    <property type="protein sequence ID" value="QPM76313.1"/>
    <property type="molecule type" value="Genomic_DNA"/>
</dbReference>
<keyword evidence="1" id="KW-0812">Transmembrane</keyword>
<name>A0A7T1FAP6_9STAP</name>
<protein>
    <submittedName>
        <fullName evidence="2">Uncharacterized protein</fullName>
    </submittedName>
</protein>
<feature type="transmembrane region" description="Helical" evidence="1">
    <location>
        <begin position="7"/>
        <end position="24"/>
    </location>
</feature>
<organism evidence="2 3">
    <name type="scientific">Staphylococcus lloydii</name>
    <dbReference type="NCBI Taxonomy" id="2781774"/>
    <lineage>
        <taxon>Bacteria</taxon>
        <taxon>Bacillati</taxon>
        <taxon>Bacillota</taxon>
        <taxon>Bacilli</taxon>
        <taxon>Bacillales</taxon>
        <taxon>Staphylococcaceae</taxon>
        <taxon>Staphylococcus</taxon>
    </lineage>
</organism>
<evidence type="ECO:0000256" key="1">
    <source>
        <dbReference type="SAM" id="Phobius"/>
    </source>
</evidence>
<dbReference type="Proteomes" id="UP000594455">
    <property type="component" value="Chromosome"/>
</dbReference>
<dbReference type="AlphaFoldDB" id="A0A7T1FAP6"/>
<feature type="transmembrane region" description="Helical" evidence="1">
    <location>
        <begin position="36"/>
        <end position="54"/>
    </location>
</feature>
<keyword evidence="1" id="KW-0472">Membrane</keyword>
<keyword evidence="1" id="KW-1133">Transmembrane helix</keyword>